<dbReference type="InterPro" id="IPR004085">
    <property type="entry name" value="TopoVI_A"/>
</dbReference>
<dbReference type="InterPro" id="IPR034136">
    <property type="entry name" value="TOPRIM_Topo6A/Spo11"/>
</dbReference>
<gene>
    <name evidence="13" type="ORF">SI7747_03003586</name>
</gene>
<dbReference type="PRINTS" id="PR01550">
    <property type="entry name" value="TOP6AFAMILY"/>
</dbReference>
<dbReference type="GO" id="GO:0000706">
    <property type="term" value="P:meiotic DNA double-strand break processing"/>
    <property type="evidence" value="ECO:0007669"/>
    <property type="project" value="TreeGrafter"/>
</dbReference>
<protein>
    <recommendedName>
        <fullName evidence="4">DNA topoisomerase (ATP-hydrolyzing)</fullName>
        <ecNumber evidence="4">5.6.2.2</ecNumber>
    </recommendedName>
</protein>
<evidence type="ECO:0000256" key="10">
    <source>
        <dbReference type="PROSITE-ProRule" id="PRU01385"/>
    </source>
</evidence>
<dbReference type="Proteomes" id="UP001189122">
    <property type="component" value="Unassembled WGS sequence"/>
</dbReference>
<keyword evidence="5" id="KW-0479">Metal-binding</keyword>
<comment type="catalytic activity">
    <reaction evidence="1 10">
        <text>ATP-dependent breakage, passage and rejoining of double-stranded DNA.</text>
        <dbReference type="EC" id="5.6.2.2"/>
    </reaction>
</comment>
<dbReference type="GO" id="GO:0000228">
    <property type="term" value="C:nuclear chromosome"/>
    <property type="evidence" value="ECO:0007669"/>
    <property type="project" value="TreeGrafter"/>
</dbReference>
<dbReference type="Pfam" id="PF04406">
    <property type="entry name" value="TP6A_N"/>
    <property type="match status" value="1"/>
</dbReference>
<dbReference type="InterPro" id="IPR002815">
    <property type="entry name" value="Spo11/TopoVI_A"/>
</dbReference>
<keyword evidence="9 10" id="KW-0413">Isomerase</keyword>
<dbReference type="PANTHER" id="PTHR10848">
    <property type="entry name" value="MEIOTIC RECOMBINATION PROTEIN SPO11"/>
    <property type="match status" value="1"/>
</dbReference>
<dbReference type="Pfam" id="PF21180">
    <property type="entry name" value="TOP6A-Spo11_Toprim"/>
    <property type="match status" value="1"/>
</dbReference>
<keyword evidence="6" id="KW-0460">Magnesium</keyword>
<evidence type="ECO:0000259" key="12">
    <source>
        <dbReference type="Pfam" id="PF21180"/>
    </source>
</evidence>
<comment type="similarity">
    <text evidence="3 10">Belongs to the TOP6A family.</text>
</comment>
<dbReference type="EC" id="5.6.2.2" evidence="4"/>
<dbReference type="EMBL" id="LR743590">
    <property type="protein sequence ID" value="CAA2617420.1"/>
    <property type="molecule type" value="Genomic_DNA"/>
</dbReference>
<dbReference type="GO" id="GO:0006265">
    <property type="term" value="P:DNA topological change"/>
    <property type="evidence" value="ECO:0007669"/>
    <property type="project" value="InterPro"/>
</dbReference>
<evidence type="ECO:0000256" key="5">
    <source>
        <dbReference type="ARBA" id="ARBA00022723"/>
    </source>
</evidence>
<keyword evidence="14" id="KW-1185">Reference proteome</keyword>
<dbReference type="EMBL" id="CACRZD030000003">
    <property type="protein sequence ID" value="CAA6657116.1"/>
    <property type="molecule type" value="Genomic_DNA"/>
</dbReference>
<organism evidence="13">
    <name type="scientific">Spirodela intermedia</name>
    <name type="common">Intermediate duckweed</name>
    <dbReference type="NCBI Taxonomy" id="51605"/>
    <lineage>
        <taxon>Eukaryota</taxon>
        <taxon>Viridiplantae</taxon>
        <taxon>Streptophyta</taxon>
        <taxon>Embryophyta</taxon>
        <taxon>Tracheophyta</taxon>
        <taxon>Spermatophyta</taxon>
        <taxon>Magnoliopsida</taxon>
        <taxon>Liliopsida</taxon>
        <taxon>Araceae</taxon>
        <taxon>Lemnoideae</taxon>
        <taxon>Spirodela</taxon>
    </lineage>
</organism>
<dbReference type="AlphaFoldDB" id="A0A7I8IIX9"/>
<dbReference type="InterPro" id="IPR036388">
    <property type="entry name" value="WH-like_DNA-bd_sf"/>
</dbReference>
<accession>A0A7I8IIX9</accession>
<evidence type="ECO:0000256" key="9">
    <source>
        <dbReference type="ARBA" id="ARBA00023235"/>
    </source>
</evidence>
<dbReference type="GO" id="GO:0005524">
    <property type="term" value="F:ATP binding"/>
    <property type="evidence" value="ECO:0007669"/>
    <property type="project" value="InterPro"/>
</dbReference>
<feature type="active site" description="O-(5'-phospho-DNA)-tyrosine intermediate" evidence="10">
    <location>
        <position position="124"/>
    </location>
</feature>
<dbReference type="GO" id="GO:0042138">
    <property type="term" value="P:meiotic DNA double-strand break formation"/>
    <property type="evidence" value="ECO:0007669"/>
    <property type="project" value="TreeGrafter"/>
</dbReference>
<evidence type="ECO:0000259" key="11">
    <source>
        <dbReference type="Pfam" id="PF04406"/>
    </source>
</evidence>
<feature type="domain" description="Topoisomerase 6 subunit A/Spo11 TOPRIM" evidence="12">
    <location>
        <begin position="212"/>
        <end position="373"/>
    </location>
</feature>
<dbReference type="FunFam" id="1.10.10.10:FF:000487">
    <property type="entry name" value="Meiotic recombination protein SPO11-2"/>
    <property type="match status" value="1"/>
</dbReference>
<dbReference type="SUPFAM" id="SSF56726">
    <property type="entry name" value="DNA topoisomerase IV, alpha subunit"/>
    <property type="match status" value="1"/>
</dbReference>
<feature type="domain" description="Spo11/DNA topoisomerase VI subunit A N-terminal" evidence="11">
    <location>
        <begin position="96"/>
        <end position="160"/>
    </location>
</feature>
<dbReference type="InterPro" id="IPR036078">
    <property type="entry name" value="Spo11/TopoVI_A_sf"/>
</dbReference>
<evidence type="ECO:0000313" key="13">
    <source>
        <dbReference type="EMBL" id="CAA2617420.1"/>
    </source>
</evidence>
<evidence type="ECO:0000256" key="8">
    <source>
        <dbReference type="ARBA" id="ARBA00023125"/>
    </source>
</evidence>
<reference evidence="13 14" key="1">
    <citation type="submission" date="2019-12" db="EMBL/GenBank/DDBJ databases">
        <authorList>
            <person name="Scholz U."/>
            <person name="Mascher M."/>
            <person name="Fiebig A."/>
        </authorList>
    </citation>
    <scope>NUCLEOTIDE SEQUENCE</scope>
</reference>
<dbReference type="InterPro" id="IPR013049">
    <property type="entry name" value="Spo11/TopoVI_A_N"/>
</dbReference>
<name>A0A7I8IIX9_SPIIN</name>
<dbReference type="Gene3D" id="3.40.1360.10">
    <property type="match status" value="1"/>
</dbReference>
<dbReference type="PRINTS" id="PR01552">
    <property type="entry name" value="TPISMRASE6A"/>
</dbReference>
<dbReference type="PANTHER" id="PTHR10848:SF0">
    <property type="entry name" value="MEIOTIC RECOMBINATION PROTEIN SPO11"/>
    <property type="match status" value="1"/>
</dbReference>
<dbReference type="GO" id="GO:0007131">
    <property type="term" value="P:reciprocal meiotic recombination"/>
    <property type="evidence" value="ECO:0007669"/>
    <property type="project" value="TreeGrafter"/>
</dbReference>
<dbReference type="GO" id="GO:0003677">
    <property type="term" value="F:DNA binding"/>
    <property type="evidence" value="ECO:0007669"/>
    <property type="project" value="UniProtKB-UniRule"/>
</dbReference>
<dbReference type="Gene3D" id="1.10.10.10">
    <property type="entry name" value="Winged helix-like DNA-binding domain superfamily/Winged helix DNA-binding domain"/>
    <property type="match status" value="1"/>
</dbReference>
<evidence type="ECO:0000256" key="4">
    <source>
        <dbReference type="ARBA" id="ARBA00012895"/>
    </source>
</evidence>
<evidence type="ECO:0000256" key="1">
    <source>
        <dbReference type="ARBA" id="ARBA00000185"/>
    </source>
</evidence>
<dbReference type="PROSITE" id="PS52041">
    <property type="entry name" value="TOPO_IIB"/>
    <property type="match status" value="1"/>
</dbReference>
<evidence type="ECO:0000256" key="3">
    <source>
        <dbReference type="ARBA" id="ARBA00006559"/>
    </source>
</evidence>
<keyword evidence="7 10" id="KW-0799">Topoisomerase</keyword>
<evidence type="ECO:0000256" key="7">
    <source>
        <dbReference type="ARBA" id="ARBA00023029"/>
    </source>
</evidence>
<keyword evidence="8 10" id="KW-0238">DNA-binding</keyword>
<evidence type="ECO:0000313" key="14">
    <source>
        <dbReference type="Proteomes" id="UP001189122"/>
    </source>
</evidence>
<proteinExistence type="inferred from homology"/>
<sequence>MEETDLCGSSIFRCDQRLCSADVLPSSEVRARMEVSVLNFLEFLTSPSPAVPHLSLIKRRLDNTGLRQGLVNDVSSIFLSHSFCKRSLMRTKEAKAFIRVWKAMELCFQVLERGKQVTQRELFYRLLCESPDYFTSQAQVNMAVQDLVALLHCTRQSLGIMASSRGAISGRLKLLDPETGVIDCSVLGSAGYAISGDLNLLQKLIFHSDARYIIVLEKDAIFQRLVEDQIFNQIPSILITAKGYPDMATRFLLHRLSREFSGLPILALVDWNPAGVAILCTYKFGSASMGWRPCDVRWLGLRSEDLPSLPVSAMNDLTARDLQISRSLMSSRMLPGPHRAELEMMAAMGKRVEMEALYYRGFGFLGKYVAQKIVRVLHASRVRVLASESVSTP</sequence>
<evidence type="ECO:0000256" key="2">
    <source>
        <dbReference type="ARBA" id="ARBA00001946"/>
    </source>
</evidence>
<dbReference type="GO" id="GO:0003918">
    <property type="term" value="F:DNA topoisomerase type II (double strand cut, ATP-hydrolyzing) activity"/>
    <property type="evidence" value="ECO:0007669"/>
    <property type="project" value="UniProtKB-UniRule"/>
</dbReference>
<dbReference type="CDD" id="cd00223">
    <property type="entry name" value="TOPRIM_TopoIIB_SPO"/>
    <property type="match status" value="1"/>
</dbReference>
<comment type="cofactor">
    <cofactor evidence="2">
        <name>Mg(2+)</name>
        <dbReference type="ChEBI" id="CHEBI:18420"/>
    </cofactor>
</comment>
<evidence type="ECO:0000256" key="6">
    <source>
        <dbReference type="ARBA" id="ARBA00022842"/>
    </source>
</evidence>
<dbReference type="GO" id="GO:0046872">
    <property type="term" value="F:metal ion binding"/>
    <property type="evidence" value="ECO:0007669"/>
    <property type="project" value="UniProtKB-KW"/>
</dbReference>